<dbReference type="EMBL" id="CP045120">
    <property type="protein sequence ID" value="QIN85456.1"/>
    <property type="molecule type" value="Genomic_DNA"/>
</dbReference>
<organism evidence="2 3">
    <name type="scientific">Rubrobacter tropicus</name>
    <dbReference type="NCBI Taxonomy" id="2653851"/>
    <lineage>
        <taxon>Bacteria</taxon>
        <taxon>Bacillati</taxon>
        <taxon>Actinomycetota</taxon>
        <taxon>Rubrobacteria</taxon>
        <taxon>Rubrobacterales</taxon>
        <taxon>Rubrobacteraceae</taxon>
        <taxon>Rubrobacter</taxon>
    </lineage>
</organism>
<dbReference type="Proteomes" id="UP000501452">
    <property type="component" value="Plasmid unnamed1"/>
</dbReference>
<evidence type="ECO:0000313" key="3">
    <source>
        <dbReference type="Proteomes" id="UP000501452"/>
    </source>
</evidence>
<sequence>MRKDQREGLKGARIELAYGEGRNAEPALYTLGDTDAVAERMIADEQESFTVKSGELLTASGHHFYALMELDASFSYENWGCGVAIGPAENFRLLWQGEDDFEAWIAKTKGEDPDFEFFPYRCCYFDRTDAERDHHVGDDGWSLTPGSPPPPLPPDF</sequence>
<evidence type="ECO:0000256" key="1">
    <source>
        <dbReference type="SAM" id="MobiDB-lite"/>
    </source>
</evidence>
<reference evidence="2 3" key="1">
    <citation type="submission" date="2019-10" db="EMBL/GenBank/DDBJ databases">
        <title>Rubrobacter sp nov SCSIO 52090 isolated from a deep-sea sediment in the South China Sea.</title>
        <authorList>
            <person name="Chen R.W."/>
        </authorList>
    </citation>
    <scope>NUCLEOTIDE SEQUENCE [LARGE SCALE GENOMIC DNA]</scope>
    <source>
        <strain evidence="2 3">SCSIO 52909</strain>
        <plasmid evidence="2 3">unnamed1</plasmid>
    </source>
</reference>
<dbReference type="KEGG" id="rub:GBA63_22405"/>
<feature type="compositionally biased region" description="Pro residues" evidence="1">
    <location>
        <begin position="146"/>
        <end position="156"/>
    </location>
</feature>
<proteinExistence type="predicted"/>
<keyword evidence="3" id="KW-1185">Reference proteome</keyword>
<gene>
    <name evidence="2" type="ORF">GBA63_22405</name>
</gene>
<geneLocation type="plasmid" evidence="2 3">
    <name>unnamed1</name>
</geneLocation>
<accession>A0A6G8QG13</accession>
<feature type="region of interest" description="Disordered" evidence="1">
    <location>
        <begin position="136"/>
        <end position="156"/>
    </location>
</feature>
<evidence type="ECO:0000313" key="2">
    <source>
        <dbReference type="EMBL" id="QIN85456.1"/>
    </source>
</evidence>
<dbReference type="RefSeq" id="WP_166180775.1">
    <property type="nucleotide sequence ID" value="NZ_CP045120.1"/>
</dbReference>
<protein>
    <submittedName>
        <fullName evidence="2">Uncharacterized protein</fullName>
    </submittedName>
</protein>
<dbReference type="AlphaFoldDB" id="A0A6G8QG13"/>
<keyword evidence="2" id="KW-0614">Plasmid</keyword>
<name>A0A6G8QG13_9ACTN</name>